<evidence type="ECO:0000313" key="3">
    <source>
        <dbReference type="EMBL" id="GLG06333.1"/>
    </source>
</evidence>
<proteinExistence type="predicted"/>
<dbReference type="AlphaFoldDB" id="A0A9W6C9E8"/>
<evidence type="ECO:0000256" key="1">
    <source>
        <dbReference type="ARBA" id="ARBA00023163"/>
    </source>
</evidence>
<evidence type="ECO:0000313" key="4">
    <source>
        <dbReference type="Proteomes" id="UP001145145"/>
    </source>
</evidence>
<reference evidence="3 4" key="1">
    <citation type="journal article" date="2023" name="Int. J. Syst. Evol. Microbiol.">
        <title>Sellimonas catena sp. nov., isolated from human faeces.</title>
        <authorList>
            <person name="Hisatomi A."/>
            <person name="Ohkuma M."/>
            <person name="Sakamoto M."/>
        </authorList>
    </citation>
    <scope>NUCLEOTIDE SEQUENCE [LARGE SCALE GENOMIC DNA]</scope>
    <source>
        <strain evidence="3 4">12EGH17</strain>
    </source>
</reference>
<protein>
    <recommendedName>
        <fullName evidence="2">NusG-like N-terminal domain-containing protein</fullName>
    </recommendedName>
</protein>
<dbReference type="Gene3D" id="3.30.70.940">
    <property type="entry name" value="NusG, N-terminal domain"/>
    <property type="match status" value="1"/>
</dbReference>
<dbReference type="InterPro" id="IPR006645">
    <property type="entry name" value="NGN-like_dom"/>
</dbReference>
<evidence type="ECO:0000259" key="2">
    <source>
        <dbReference type="Pfam" id="PF02357"/>
    </source>
</evidence>
<comment type="caution">
    <text evidence="3">The sequence shown here is derived from an EMBL/GenBank/DDBJ whole genome shotgun (WGS) entry which is preliminary data.</text>
</comment>
<dbReference type="RefSeq" id="WP_281874411.1">
    <property type="nucleotide sequence ID" value="NZ_BSBO01000068.1"/>
</dbReference>
<organism evidence="3 4">
    <name type="scientific">Sellimonas catena</name>
    <dbReference type="NCBI Taxonomy" id="2994035"/>
    <lineage>
        <taxon>Bacteria</taxon>
        <taxon>Bacillati</taxon>
        <taxon>Bacillota</taxon>
        <taxon>Clostridia</taxon>
        <taxon>Lachnospirales</taxon>
        <taxon>Lachnospiraceae</taxon>
        <taxon>Sellimonas</taxon>
    </lineage>
</organism>
<dbReference type="SUPFAM" id="SSF82679">
    <property type="entry name" value="N-utilization substance G protein NusG, N-terminal domain"/>
    <property type="match status" value="1"/>
</dbReference>
<gene>
    <name evidence="3" type="ORF">Selli1_35070</name>
</gene>
<accession>A0A9W6C9E8</accession>
<feature type="domain" description="NusG-like N-terminal" evidence="2">
    <location>
        <begin position="5"/>
        <end position="105"/>
    </location>
</feature>
<dbReference type="InterPro" id="IPR036735">
    <property type="entry name" value="NGN_dom_sf"/>
</dbReference>
<keyword evidence="4" id="KW-1185">Reference proteome</keyword>
<dbReference type="Proteomes" id="UP001145145">
    <property type="component" value="Unassembled WGS sequence"/>
</dbReference>
<dbReference type="EMBL" id="BSBO01000068">
    <property type="protein sequence ID" value="GLG06333.1"/>
    <property type="molecule type" value="Genomic_DNA"/>
</dbReference>
<dbReference type="GO" id="GO:0006354">
    <property type="term" value="P:DNA-templated transcription elongation"/>
    <property type="evidence" value="ECO:0007669"/>
    <property type="project" value="InterPro"/>
</dbReference>
<keyword evidence="1" id="KW-0804">Transcription</keyword>
<sequence>MSVIWYAVRCEAGNEEKTAEKWKQKLTGQGGEAFVFTYEKMKRYEGSWHLLREPLFAGYIFLVVKDEMIPEKEDDQSLIPVGTEETRFLEEIGGKEHHIPMSRGYIKEGQTCVTEGPLCGRESQIRKIDRHKRLARLECPVDQYQRKGLWAGLEIVSKS</sequence>
<name>A0A9W6C9E8_9FIRM</name>
<dbReference type="Pfam" id="PF02357">
    <property type="entry name" value="NusG"/>
    <property type="match status" value="1"/>
</dbReference>